<sequence>MREWSDNGILSHVPANVSLGSGKNSDVGWWFSRIQERYQHCEKNDSGKKRNIGNFKELLRDIFVNVMKFTLNIQ</sequence>
<accession>A0ABD2NRJ7</accession>
<keyword evidence="2" id="KW-1185">Reference proteome</keyword>
<feature type="non-terminal residue" evidence="1">
    <location>
        <position position="74"/>
    </location>
</feature>
<organism evidence="1 2">
    <name type="scientific">Cryptolaemus montrouzieri</name>
    <dbReference type="NCBI Taxonomy" id="559131"/>
    <lineage>
        <taxon>Eukaryota</taxon>
        <taxon>Metazoa</taxon>
        <taxon>Ecdysozoa</taxon>
        <taxon>Arthropoda</taxon>
        <taxon>Hexapoda</taxon>
        <taxon>Insecta</taxon>
        <taxon>Pterygota</taxon>
        <taxon>Neoptera</taxon>
        <taxon>Endopterygota</taxon>
        <taxon>Coleoptera</taxon>
        <taxon>Polyphaga</taxon>
        <taxon>Cucujiformia</taxon>
        <taxon>Coccinelloidea</taxon>
        <taxon>Coccinellidae</taxon>
        <taxon>Scymninae</taxon>
        <taxon>Scymnini</taxon>
        <taxon>Cryptolaemus</taxon>
    </lineage>
</organism>
<name>A0ABD2NRJ7_9CUCU</name>
<evidence type="ECO:0000313" key="2">
    <source>
        <dbReference type="Proteomes" id="UP001516400"/>
    </source>
</evidence>
<dbReference type="Proteomes" id="UP001516400">
    <property type="component" value="Unassembled WGS sequence"/>
</dbReference>
<dbReference type="EMBL" id="JABFTP020000144">
    <property type="protein sequence ID" value="KAL3281356.1"/>
    <property type="molecule type" value="Genomic_DNA"/>
</dbReference>
<gene>
    <name evidence="1" type="ORF">HHI36_004568</name>
</gene>
<protein>
    <submittedName>
        <fullName evidence="1">Uncharacterized protein</fullName>
    </submittedName>
</protein>
<comment type="caution">
    <text evidence="1">The sequence shown here is derived from an EMBL/GenBank/DDBJ whole genome shotgun (WGS) entry which is preliminary data.</text>
</comment>
<evidence type="ECO:0000313" key="1">
    <source>
        <dbReference type="EMBL" id="KAL3281356.1"/>
    </source>
</evidence>
<proteinExistence type="predicted"/>
<dbReference type="AlphaFoldDB" id="A0ABD2NRJ7"/>
<reference evidence="1 2" key="1">
    <citation type="journal article" date="2021" name="BMC Biol.">
        <title>Horizontally acquired antibacterial genes associated with adaptive radiation of ladybird beetles.</title>
        <authorList>
            <person name="Li H.S."/>
            <person name="Tang X.F."/>
            <person name="Huang Y.H."/>
            <person name="Xu Z.Y."/>
            <person name="Chen M.L."/>
            <person name="Du X.Y."/>
            <person name="Qiu B.Y."/>
            <person name="Chen P.T."/>
            <person name="Zhang W."/>
            <person name="Slipinski A."/>
            <person name="Escalona H.E."/>
            <person name="Waterhouse R.M."/>
            <person name="Zwick A."/>
            <person name="Pang H."/>
        </authorList>
    </citation>
    <scope>NUCLEOTIDE SEQUENCE [LARGE SCALE GENOMIC DNA]</scope>
    <source>
        <strain evidence="1">SYSU2018</strain>
    </source>
</reference>